<feature type="binding site" evidence="14">
    <location>
        <position position="64"/>
    </location>
    <ligand>
        <name>ATP</name>
        <dbReference type="ChEBI" id="CHEBI:30616"/>
    </ligand>
</feature>
<dbReference type="GO" id="GO:0005737">
    <property type="term" value="C:cytoplasm"/>
    <property type="evidence" value="ECO:0007669"/>
    <property type="project" value="UniProtKB-SubCell"/>
</dbReference>
<feature type="binding site" evidence="14">
    <location>
        <position position="143"/>
    </location>
    <ligand>
        <name>L-threonine</name>
        <dbReference type="ChEBI" id="CHEBI:57926"/>
    </ligand>
</feature>
<accession>A0A136Q728</accession>
<dbReference type="PANTHER" id="PTHR17490:SF16">
    <property type="entry name" value="THREONYLCARBAMOYL-AMP SYNTHASE"/>
    <property type="match status" value="1"/>
</dbReference>
<dbReference type="STRING" id="626937.HMPREF3293_00666"/>
<dbReference type="FunFam" id="3.90.870.10:FF:000009">
    <property type="entry name" value="Threonylcarbamoyl-AMP synthase, putative"/>
    <property type="match status" value="1"/>
</dbReference>
<feature type="binding site" evidence="14">
    <location>
        <position position="119"/>
    </location>
    <ligand>
        <name>ATP</name>
        <dbReference type="ChEBI" id="CHEBI:30616"/>
    </ligand>
</feature>
<organism evidence="16 17">
    <name type="scientific">Christensenella minuta</name>
    <dbReference type="NCBI Taxonomy" id="626937"/>
    <lineage>
        <taxon>Bacteria</taxon>
        <taxon>Bacillati</taxon>
        <taxon>Bacillota</taxon>
        <taxon>Clostridia</taxon>
        <taxon>Christensenellales</taxon>
        <taxon>Christensenellaceae</taxon>
        <taxon>Christensenella</taxon>
    </lineage>
</organism>
<keyword evidence="10 13" id="KW-0067">ATP-binding</keyword>
<comment type="subcellular location">
    <subcellularLocation>
        <location evidence="1 13">Cytoplasm</location>
    </subcellularLocation>
</comment>
<feature type="binding site" evidence="14">
    <location>
        <position position="239"/>
    </location>
    <ligand>
        <name>ATP</name>
        <dbReference type="ChEBI" id="CHEBI:30616"/>
    </ligand>
</feature>
<dbReference type="PIRSF" id="PIRSF004930">
    <property type="entry name" value="Tln_factor_SUA5"/>
    <property type="match status" value="1"/>
</dbReference>
<evidence type="ECO:0000256" key="7">
    <source>
        <dbReference type="ARBA" id="ARBA00022694"/>
    </source>
</evidence>
<sequence length="352" mass="38009">MIMKTATIFAWKDRESAVAQAAEELKGGGLVVFPTETVYGLGANAFDADAVRRIFKAKGRPQDNPLIVHIAKMEQLRDVAAEVSGTARRLMERFWPGPISVIVKKSARIPDAVSAGLGTVAVRMPENDLAREIIARAGIPVAAPSANISGKPSPTLARHAYEDLCGKVPLIIDGGPCRVGVESTVVDATGEIPVILRPGDITPEMIRQAVGNVRVHHGVMSEAQKDEVCASPGMKYRHYAPKANVTVFTGDKKEVAKCVNFRYHSDSMQGKTAVVLCLDECAGLYPECRILPLGRDAGEAEAALFRTLREIDEQGFDAAYFHAQEEKMGLAVMNRIIRAAGHRIVAAGEEKE</sequence>
<dbReference type="GO" id="GO:0003725">
    <property type="term" value="F:double-stranded RNA binding"/>
    <property type="evidence" value="ECO:0007669"/>
    <property type="project" value="UniProtKB-UniRule"/>
</dbReference>
<evidence type="ECO:0000256" key="13">
    <source>
        <dbReference type="PIRNR" id="PIRNR004930"/>
    </source>
</evidence>
<feature type="binding site" evidence="14">
    <location>
        <position position="69"/>
    </location>
    <ligand>
        <name>L-threonine</name>
        <dbReference type="ChEBI" id="CHEBI:57926"/>
    </ligand>
</feature>
<keyword evidence="9 13" id="KW-0547">Nucleotide-binding</keyword>
<evidence type="ECO:0000256" key="4">
    <source>
        <dbReference type="ARBA" id="ARBA00015492"/>
    </source>
</evidence>
<feature type="binding site" evidence="14">
    <location>
        <position position="60"/>
    </location>
    <ligand>
        <name>ATP</name>
        <dbReference type="ChEBI" id="CHEBI:30616"/>
    </ligand>
</feature>
<feature type="binding site" evidence="14">
    <location>
        <position position="183"/>
    </location>
    <ligand>
        <name>L-threonine</name>
        <dbReference type="ChEBI" id="CHEBI:57926"/>
    </ligand>
</feature>
<dbReference type="GO" id="GO:0006450">
    <property type="term" value="P:regulation of translational fidelity"/>
    <property type="evidence" value="ECO:0007669"/>
    <property type="project" value="TreeGrafter"/>
</dbReference>
<feature type="domain" description="YrdC-like" evidence="15">
    <location>
        <begin position="15"/>
        <end position="201"/>
    </location>
</feature>
<evidence type="ECO:0000256" key="2">
    <source>
        <dbReference type="ARBA" id="ARBA00007663"/>
    </source>
</evidence>
<gene>
    <name evidence="16" type="ORF">HMPREF3293_00666</name>
</gene>
<evidence type="ECO:0000256" key="14">
    <source>
        <dbReference type="PIRSR" id="PIRSR004930-1"/>
    </source>
</evidence>
<dbReference type="RefSeq" id="WP_066523471.1">
    <property type="nucleotide sequence ID" value="NZ_CABMOF010000019.1"/>
</dbReference>
<comment type="similarity">
    <text evidence="2 13">Belongs to the SUA5 family.</text>
</comment>
<dbReference type="InterPro" id="IPR050156">
    <property type="entry name" value="TC-AMP_synthase_SUA5"/>
</dbReference>
<dbReference type="EMBL" id="LSZW01000041">
    <property type="protein sequence ID" value="KXK66481.1"/>
    <property type="molecule type" value="Genomic_DNA"/>
</dbReference>
<feature type="binding site" evidence="14">
    <location>
        <position position="153"/>
    </location>
    <ligand>
        <name>ATP</name>
        <dbReference type="ChEBI" id="CHEBI:30616"/>
    </ligand>
</feature>
<dbReference type="EC" id="2.7.7.87" evidence="3 13"/>
<dbReference type="GO" id="GO:0005524">
    <property type="term" value="F:ATP binding"/>
    <property type="evidence" value="ECO:0007669"/>
    <property type="project" value="UniProtKB-UniRule"/>
</dbReference>
<name>A0A136Q728_9FIRM</name>
<dbReference type="PROSITE" id="PS51163">
    <property type="entry name" value="YRDC"/>
    <property type="match status" value="1"/>
</dbReference>
<dbReference type="GO" id="GO:0008033">
    <property type="term" value="P:tRNA processing"/>
    <property type="evidence" value="ECO:0007669"/>
    <property type="project" value="UniProtKB-KW"/>
</dbReference>
<dbReference type="InterPro" id="IPR005145">
    <property type="entry name" value="Sua5_C"/>
</dbReference>
<feature type="binding site" evidence="14">
    <location>
        <position position="197"/>
    </location>
    <ligand>
        <name>ATP</name>
        <dbReference type="ChEBI" id="CHEBI:30616"/>
    </ligand>
</feature>
<dbReference type="NCBIfam" id="TIGR00057">
    <property type="entry name" value="L-threonylcarbamoyladenylate synthase"/>
    <property type="match status" value="1"/>
</dbReference>
<dbReference type="SUPFAM" id="SSF55821">
    <property type="entry name" value="YrdC/RibB"/>
    <property type="match status" value="1"/>
</dbReference>
<keyword evidence="5 13" id="KW-0963">Cytoplasm</keyword>
<evidence type="ECO:0000256" key="11">
    <source>
        <dbReference type="ARBA" id="ARBA00029774"/>
    </source>
</evidence>
<feature type="binding site" evidence="14">
    <location>
        <position position="37"/>
    </location>
    <ligand>
        <name>L-threonine</name>
        <dbReference type="ChEBI" id="CHEBI:57926"/>
    </ligand>
</feature>
<protein>
    <recommendedName>
        <fullName evidence="4 13">Threonylcarbamoyl-AMP synthase</fullName>
        <shortName evidence="13">TC-AMP synthase</shortName>
        <ecNumber evidence="3 13">2.7.7.87</ecNumber>
    </recommendedName>
    <alternativeName>
        <fullName evidence="11 13">L-threonylcarbamoyladenylate synthase</fullName>
    </alternativeName>
</protein>
<evidence type="ECO:0000259" key="15">
    <source>
        <dbReference type="PROSITE" id="PS51163"/>
    </source>
</evidence>
<dbReference type="AlphaFoldDB" id="A0A136Q728"/>
<dbReference type="PANTHER" id="PTHR17490">
    <property type="entry name" value="SUA5"/>
    <property type="match status" value="1"/>
</dbReference>
<keyword evidence="7 13" id="KW-0819">tRNA processing</keyword>
<evidence type="ECO:0000313" key="16">
    <source>
        <dbReference type="EMBL" id="KXK66481.1"/>
    </source>
</evidence>
<dbReference type="GO" id="GO:0000049">
    <property type="term" value="F:tRNA binding"/>
    <property type="evidence" value="ECO:0007669"/>
    <property type="project" value="TreeGrafter"/>
</dbReference>
<dbReference type="InterPro" id="IPR017945">
    <property type="entry name" value="DHBP_synth_RibB-like_a/b_dom"/>
</dbReference>
<evidence type="ECO:0000256" key="6">
    <source>
        <dbReference type="ARBA" id="ARBA00022679"/>
    </source>
</evidence>
<evidence type="ECO:0000256" key="10">
    <source>
        <dbReference type="ARBA" id="ARBA00022840"/>
    </source>
</evidence>
<dbReference type="InterPro" id="IPR006070">
    <property type="entry name" value="Sua5-like_dom"/>
</dbReference>
<evidence type="ECO:0000256" key="5">
    <source>
        <dbReference type="ARBA" id="ARBA00022490"/>
    </source>
</evidence>
<dbReference type="Gene3D" id="3.90.870.10">
    <property type="entry name" value="DHBP synthase"/>
    <property type="match status" value="1"/>
</dbReference>
<dbReference type="GO" id="GO:0061710">
    <property type="term" value="F:L-threonylcarbamoyladenylate synthase"/>
    <property type="evidence" value="ECO:0007669"/>
    <property type="project" value="UniProtKB-EC"/>
</dbReference>
<dbReference type="Proteomes" id="UP000070366">
    <property type="component" value="Unassembled WGS sequence"/>
</dbReference>
<reference evidence="16 17" key="1">
    <citation type="submission" date="2016-02" db="EMBL/GenBank/DDBJ databases">
        <authorList>
            <person name="Wen L."/>
            <person name="He K."/>
            <person name="Yang H."/>
        </authorList>
    </citation>
    <scope>NUCLEOTIDE SEQUENCE [LARGE SCALE GENOMIC DNA]</scope>
    <source>
        <strain evidence="16 17">DSM 22607</strain>
    </source>
</reference>
<comment type="catalytic activity">
    <reaction evidence="12 13">
        <text>L-threonine + hydrogencarbonate + ATP = L-threonylcarbamoyladenylate + diphosphate + H2O</text>
        <dbReference type="Rhea" id="RHEA:36407"/>
        <dbReference type="ChEBI" id="CHEBI:15377"/>
        <dbReference type="ChEBI" id="CHEBI:17544"/>
        <dbReference type="ChEBI" id="CHEBI:30616"/>
        <dbReference type="ChEBI" id="CHEBI:33019"/>
        <dbReference type="ChEBI" id="CHEBI:57926"/>
        <dbReference type="ChEBI" id="CHEBI:73682"/>
        <dbReference type="EC" id="2.7.7.87"/>
    </reaction>
</comment>
<comment type="function">
    <text evidence="13">Required for the formation of a threonylcarbamoyl group on adenosine at position 37 (t(6)A37) in tRNAs that read codons beginning with adenine.</text>
</comment>
<feature type="binding site" evidence="14">
    <location>
        <position position="123"/>
    </location>
    <ligand>
        <name>L-threonine</name>
        <dbReference type="ChEBI" id="CHEBI:57926"/>
    </ligand>
</feature>
<dbReference type="Pfam" id="PF01300">
    <property type="entry name" value="Sua5_yciO_yrdC"/>
    <property type="match status" value="1"/>
</dbReference>
<keyword evidence="8 13" id="KW-0548">Nucleotidyltransferase</keyword>
<dbReference type="PATRIC" id="fig|626937.4.peg.657"/>
<feature type="binding site" evidence="14">
    <location>
        <position position="145"/>
    </location>
    <ligand>
        <name>ATP</name>
        <dbReference type="ChEBI" id="CHEBI:30616"/>
    </ligand>
</feature>
<dbReference type="InterPro" id="IPR038385">
    <property type="entry name" value="Sua5/YwlC_C"/>
</dbReference>
<evidence type="ECO:0000256" key="8">
    <source>
        <dbReference type="ARBA" id="ARBA00022695"/>
    </source>
</evidence>
<dbReference type="Pfam" id="PF03481">
    <property type="entry name" value="Sua5_C"/>
    <property type="match status" value="1"/>
</dbReference>
<dbReference type="InterPro" id="IPR010923">
    <property type="entry name" value="T(6)A37_SUA5"/>
</dbReference>
<evidence type="ECO:0000256" key="9">
    <source>
        <dbReference type="ARBA" id="ARBA00022741"/>
    </source>
</evidence>
<evidence type="ECO:0000256" key="12">
    <source>
        <dbReference type="ARBA" id="ARBA00048366"/>
    </source>
</evidence>
<proteinExistence type="inferred from homology"/>
<dbReference type="Gene3D" id="3.40.50.11030">
    <property type="entry name" value="Threonylcarbamoyl-AMP synthase, C-terminal domain"/>
    <property type="match status" value="1"/>
</dbReference>
<evidence type="ECO:0000256" key="3">
    <source>
        <dbReference type="ARBA" id="ARBA00012584"/>
    </source>
</evidence>
<keyword evidence="17" id="KW-1185">Reference proteome</keyword>
<comment type="caution">
    <text evidence="16">The sequence shown here is derived from an EMBL/GenBank/DDBJ whole genome shotgun (WGS) entry which is preliminary data.</text>
</comment>
<keyword evidence="6 13" id="KW-0808">Transferase</keyword>
<evidence type="ECO:0000256" key="1">
    <source>
        <dbReference type="ARBA" id="ARBA00004496"/>
    </source>
</evidence>
<evidence type="ECO:0000313" key="17">
    <source>
        <dbReference type="Proteomes" id="UP000070366"/>
    </source>
</evidence>